<dbReference type="PROSITE" id="PS51125">
    <property type="entry name" value="NHL"/>
    <property type="match status" value="1"/>
</dbReference>
<evidence type="ECO:0000256" key="2">
    <source>
        <dbReference type="PROSITE-ProRule" id="PRU00504"/>
    </source>
</evidence>
<dbReference type="GO" id="GO:0000209">
    <property type="term" value="P:protein polyubiquitination"/>
    <property type="evidence" value="ECO:0007669"/>
    <property type="project" value="TreeGrafter"/>
</dbReference>
<evidence type="ECO:0000256" key="1">
    <source>
        <dbReference type="ARBA" id="ARBA00022737"/>
    </source>
</evidence>
<dbReference type="InterPro" id="IPR011042">
    <property type="entry name" value="6-blade_b-propeller_TolB-like"/>
</dbReference>
<dbReference type="PANTHER" id="PTHR24104">
    <property type="entry name" value="E3 UBIQUITIN-PROTEIN LIGASE NHLRC1-RELATED"/>
    <property type="match status" value="1"/>
</dbReference>
<evidence type="ECO:0000313" key="3">
    <source>
        <dbReference type="EMBL" id="KAI6657057.1"/>
    </source>
</evidence>
<comment type="caution">
    <text evidence="3">The sequence shown here is derived from an EMBL/GenBank/DDBJ whole genome shotgun (WGS) entry which is preliminary data.</text>
</comment>
<gene>
    <name evidence="3" type="ORF">LOD99_15843</name>
</gene>
<keyword evidence="4" id="KW-1185">Reference proteome</keyword>
<dbReference type="GO" id="GO:0043161">
    <property type="term" value="P:proteasome-mediated ubiquitin-dependent protein catabolic process"/>
    <property type="evidence" value="ECO:0007669"/>
    <property type="project" value="TreeGrafter"/>
</dbReference>
<accession>A0AAV7K7I8</accession>
<dbReference type="Gene3D" id="2.120.10.30">
    <property type="entry name" value="TolB, C-terminal domain"/>
    <property type="match status" value="2"/>
</dbReference>
<reference evidence="3 4" key="1">
    <citation type="journal article" date="2023" name="BMC Biol.">
        <title>The compact genome of the sponge Oopsacas minuta (Hexactinellida) is lacking key metazoan core genes.</title>
        <authorList>
            <person name="Santini S."/>
            <person name="Schenkelaars Q."/>
            <person name="Jourda C."/>
            <person name="Duchesne M."/>
            <person name="Belahbib H."/>
            <person name="Rocher C."/>
            <person name="Selva M."/>
            <person name="Riesgo A."/>
            <person name="Vervoort M."/>
            <person name="Leys S.P."/>
            <person name="Kodjabachian L."/>
            <person name="Le Bivic A."/>
            <person name="Borchiellini C."/>
            <person name="Claverie J.M."/>
            <person name="Renard E."/>
        </authorList>
    </citation>
    <scope>NUCLEOTIDE SEQUENCE [LARGE SCALE GENOMIC DNA]</scope>
    <source>
        <strain evidence="3">SPO-2</strain>
    </source>
</reference>
<proteinExistence type="predicted"/>
<protein>
    <submittedName>
        <fullName evidence="3">CRE-NHL-1 protein</fullName>
    </submittedName>
</protein>
<dbReference type="AlphaFoldDB" id="A0AAV7K7I8"/>
<dbReference type="CDD" id="cd05819">
    <property type="entry name" value="NHL"/>
    <property type="match status" value="1"/>
</dbReference>
<dbReference type="PANTHER" id="PTHR24104:SF54">
    <property type="entry name" value="E3 UBIQUITIN-PROTEIN LIGASE TRIM32-LIKE"/>
    <property type="match status" value="1"/>
</dbReference>
<dbReference type="Pfam" id="PF01436">
    <property type="entry name" value="NHL"/>
    <property type="match status" value="1"/>
</dbReference>
<dbReference type="EMBL" id="JAKMXF010000122">
    <property type="protein sequence ID" value="KAI6657057.1"/>
    <property type="molecule type" value="Genomic_DNA"/>
</dbReference>
<dbReference type="Proteomes" id="UP001165289">
    <property type="component" value="Unassembled WGS sequence"/>
</dbReference>
<dbReference type="InterPro" id="IPR050952">
    <property type="entry name" value="TRIM-NHL_E3_ligases"/>
</dbReference>
<keyword evidence="1" id="KW-0677">Repeat</keyword>
<dbReference type="GO" id="GO:0061630">
    <property type="term" value="F:ubiquitin protein ligase activity"/>
    <property type="evidence" value="ECO:0007669"/>
    <property type="project" value="TreeGrafter"/>
</dbReference>
<dbReference type="InterPro" id="IPR001258">
    <property type="entry name" value="NHL_repeat"/>
</dbReference>
<dbReference type="SUPFAM" id="SSF63829">
    <property type="entry name" value="Calcium-dependent phosphotriesterase"/>
    <property type="match status" value="1"/>
</dbReference>
<name>A0AAV7K7I8_9METZ</name>
<sequence>MATAITIETERGKTGIDYTSKIQPLVCSTKRGDGNGELNCSFCITVDKMTGNIYLTDCPKNCVKVFDSTAKYIFEFGDSNGEGKMSYPRSLAICRSRILITHHHGILNYNLDGEFISRIGMHGNGELEFNCPWGIAINESSDDIYICDYVNDRIQILLKDFQFKSQIGSFNHPYDVKLSQEFIYVLNNSNPCIHLFNHNHILLKSVISRGQGNQVINPYSFYIDNSNYILISDYGSNSISIFNPVFQSFHNIPVFKNPIAITVDNHDRVIVVSCHTGNCLQIF</sequence>
<organism evidence="3 4">
    <name type="scientific">Oopsacas minuta</name>
    <dbReference type="NCBI Taxonomy" id="111878"/>
    <lineage>
        <taxon>Eukaryota</taxon>
        <taxon>Metazoa</taxon>
        <taxon>Porifera</taxon>
        <taxon>Hexactinellida</taxon>
        <taxon>Hexasterophora</taxon>
        <taxon>Lyssacinosida</taxon>
        <taxon>Leucopsacidae</taxon>
        <taxon>Oopsacas</taxon>
    </lineage>
</organism>
<evidence type="ECO:0000313" key="4">
    <source>
        <dbReference type="Proteomes" id="UP001165289"/>
    </source>
</evidence>
<feature type="repeat" description="NHL" evidence="2">
    <location>
        <begin position="116"/>
        <end position="160"/>
    </location>
</feature>